<dbReference type="Gene3D" id="3.30.70.2740">
    <property type="match status" value="1"/>
</dbReference>
<dbReference type="GO" id="GO:0004458">
    <property type="term" value="F:D-lactate dehydrogenase (cytochrome) activity"/>
    <property type="evidence" value="ECO:0007669"/>
    <property type="project" value="UniProtKB-EC"/>
</dbReference>
<keyword evidence="7" id="KW-0560">Oxidoreductase</keyword>
<dbReference type="FunFam" id="1.10.45.10:FF:000001">
    <property type="entry name" value="D-lactate dehydrogenase mitochondrial"/>
    <property type="match status" value="1"/>
</dbReference>
<dbReference type="Gene3D" id="3.30.465.10">
    <property type="match status" value="1"/>
</dbReference>
<evidence type="ECO:0000256" key="7">
    <source>
        <dbReference type="ARBA" id="ARBA00023002"/>
    </source>
</evidence>
<dbReference type="InterPro" id="IPR006094">
    <property type="entry name" value="Oxid_FAD_bind_N"/>
</dbReference>
<dbReference type="Gene3D" id="3.30.43.10">
    <property type="entry name" value="Uridine Diphospho-n-acetylenolpyruvylglucosamine Reductase, domain 2"/>
    <property type="match status" value="1"/>
</dbReference>
<dbReference type="InterPro" id="IPR016167">
    <property type="entry name" value="FAD-bd_PCMH_sub1"/>
</dbReference>
<feature type="domain" description="4Fe-4S ferredoxin-type" evidence="12">
    <location>
        <begin position="532"/>
        <end position="561"/>
    </location>
</feature>
<dbReference type="GO" id="GO:0008720">
    <property type="term" value="F:D-lactate dehydrogenase (NAD+) activity"/>
    <property type="evidence" value="ECO:0007669"/>
    <property type="project" value="TreeGrafter"/>
</dbReference>
<protein>
    <recommendedName>
        <fullName evidence="10">D-lactate dehydrogenase (cytochrome)</fullName>
        <ecNumber evidence="10">1.1.2.4</ecNumber>
    </recommendedName>
</protein>
<feature type="domain" description="FAD-binding PCMH-type" evidence="13">
    <location>
        <begin position="38"/>
        <end position="266"/>
    </location>
</feature>
<dbReference type="EMBL" id="CP101717">
    <property type="protein sequence ID" value="WLD58494.1"/>
    <property type="molecule type" value="Genomic_DNA"/>
</dbReference>
<evidence type="ECO:0000259" key="13">
    <source>
        <dbReference type="PROSITE" id="PS51387"/>
    </source>
</evidence>
<dbReference type="Pfam" id="PF02913">
    <property type="entry name" value="FAD-oxidase_C"/>
    <property type="match status" value="1"/>
</dbReference>
<proteinExistence type="inferred from homology"/>
<evidence type="ECO:0000256" key="3">
    <source>
        <dbReference type="ARBA" id="ARBA00022630"/>
    </source>
</evidence>
<keyword evidence="9" id="KW-0411">Iron-sulfur</keyword>
<sequence length="978" mass="105374">MKPAYQQLLNDLRPLIPADRLISDELRTLAYGTDASFYRLIPQLVVRVESDAEVILVLNACRRHGLPVTFRAAGTSLSGQAVTDSVLIQLGNGWNGHALLDGGASIRLQPGVVGARANAVLAPFGRKIGPDPASINSCMIGGIAANNASGMCCGTAQNSYHTVRDLCVIFADGTRLDTADPHSISAFRNSHADLLQRLTELGKKTRANAELANRIRHKYRLKNTTGYSLNALVDFSDPIDILKHLMIGSEGTLGFISHITYHTVPDPAHKAAALVYFANIQTACEATMALKPAPVSAVELLDRAALRSVETMPGMPAELRELPDGATALLIDVRGTDPDALAANVQQVLAAIAHIPVLQPATFTRERKTYDLYWKVRKGTFPAVGAERVIGTTVIIEDVAFPIERLADGVLALQALLRQYHYDEAILFGHALEGNLHFVFTQGFDDPAEVQRYEAFMSDVAQLVAVEYGGSLKAEHGTGRNMAPFVELEWGSEAYGLMKTIKHAFDPLNLLNPDVILSDNPKLHVENLKPLPPAHALVDKCIECGFCESVCPSRRLTLTPRQRIVLWREIQRLASTGSQPERLRTLREEFAYAGLDTCAGDGLCATQCPVGINTGELVRHLRAEQQGRMPKTIGKQLALHFAGTTRAVRVGLRSAHLVQSVLGAPAMQVLTRAAKPLSGGMVAHWSPSMPRAVGSATHERITRHSTANISTADADSVVYLPACVTRSLGSSLSAADVRSVPDVMIDLLHKAGFNVIIPSGIDGLCCGMPFNSKGLFDAATQKRNELLDALNNASDNGRYPIVCDTSPCTQFLHEAAQGSALIIVEPVAFLRTHALPRLNIRRKSERIALHITCSATRMGLADDMLALAQACADDVVIPASITCCGFAGDKGFSTPELNASALQDLKAEVKDCTRGFSNSRTCEIGLSEHSGLEYQSILYLVDEVTVGAQPSARNPQQEPFGQGAGLLQCKSVTPDPKP</sequence>
<evidence type="ECO:0000256" key="2">
    <source>
        <dbReference type="ARBA" id="ARBA00008000"/>
    </source>
</evidence>
<dbReference type="PANTHER" id="PTHR11748:SF111">
    <property type="entry name" value="D-LACTATE DEHYDROGENASE, MITOCHONDRIAL-RELATED"/>
    <property type="match status" value="1"/>
</dbReference>
<dbReference type="GO" id="GO:0071949">
    <property type="term" value="F:FAD binding"/>
    <property type="evidence" value="ECO:0007669"/>
    <property type="project" value="InterPro"/>
</dbReference>
<dbReference type="GO" id="GO:0046872">
    <property type="term" value="F:metal ion binding"/>
    <property type="evidence" value="ECO:0007669"/>
    <property type="project" value="UniProtKB-KW"/>
</dbReference>
<dbReference type="InterPro" id="IPR017896">
    <property type="entry name" value="4Fe4S_Fe-S-bd"/>
</dbReference>
<organism evidence="14">
    <name type="scientific">Salinispirillum sp. LH 10-3-1</name>
    <dbReference type="NCBI Taxonomy" id="2952525"/>
    <lineage>
        <taxon>Bacteria</taxon>
        <taxon>Pseudomonadati</taxon>
        <taxon>Pseudomonadota</taxon>
        <taxon>Gammaproteobacteria</taxon>
        <taxon>Oceanospirillales</taxon>
        <taxon>Saccharospirillaceae</taxon>
        <taxon>Salinispirillum</taxon>
    </lineage>
</organism>
<keyword evidence="6" id="KW-0809">Transit peptide</keyword>
<keyword evidence="5" id="KW-0274">FAD</keyword>
<keyword evidence="3" id="KW-0285">Flavoprotein</keyword>
<dbReference type="Gene3D" id="3.30.70.2190">
    <property type="match status" value="1"/>
</dbReference>
<dbReference type="GO" id="GO:1903457">
    <property type="term" value="P:lactate catabolic process"/>
    <property type="evidence" value="ECO:0007669"/>
    <property type="project" value="TreeGrafter"/>
</dbReference>
<evidence type="ECO:0000256" key="1">
    <source>
        <dbReference type="ARBA" id="ARBA00001974"/>
    </source>
</evidence>
<name>A0AB38YGI6_9GAMM</name>
<dbReference type="InterPro" id="IPR016169">
    <property type="entry name" value="FAD-bd_PCMH_sub2"/>
</dbReference>
<evidence type="ECO:0000259" key="12">
    <source>
        <dbReference type="PROSITE" id="PS51379"/>
    </source>
</evidence>
<dbReference type="InterPro" id="IPR017900">
    <property type="entry name" value="4Fe4S_Fe_S_CS"/>
</dbReference>
<dbReference type="Gene3D" id="1.10.45.10">
    <property type="entry name" value="Vanillyl-alcohol Oxidase, Chain A, domain 4"/>
    <property type="match status" value="1"/>
</dbReference>
<feature type="region of interest" description="Disordered" evidence="11">
    <location>
        <begin position="950"/>
        <end position="978"/>
    </location>
</feature>
<evidence type="ECO:0000256" key="5">
    <source>
        <dbReference type="ARBA" id="ARBA00022827"/>
    </source>
</evidence>
<gene>
    <name evidence="14" type="ORF">NFC81_01545</name>
</gene>
<dbReference type="InterPro" id="IPR016164">
    <property type="entry name" value="FAD-linked_Oxase-like_C"/>
</dbReference>
<dbReference type="SUPFAM" id="SSF46548">
    <property type="entry name" value="alpha-helical ferredoxin"/>
    <property type="match status" value="1"/>
</dbReference>
<dbReference type="PROSITE" id="PS00198">
    <property type="entry name" value="4FE4S_FER_1"/>
    <property type="match status" value="1"/>
</dbReference>
<dbReference type="Gene3D" id="1.10.1060.10">
    <property type="entry name" value="Alpha-helical ferredoxin"/>
    <property type="match status" value="1"/>
</dbReference>
<keyword evidence="8" id="KW-0408">Iron</keyword>
<dbReference type="EC" id="1.1.2.4" evidence="10"/>
<dbReference type="SUPFAM" id="SSF56176">
    <property type="entry name" value="FAD-binding/transporter-associated domain-like"/>
    <property type="match status" value="1"/>
</dbReference>
<evidence type="ECO:0000256" key="6">
    <source>
        <dbReference type="ARBA" id="ARBA00022946"/>
    </source>
</evidence>
<evidence type="ECO:0000256" key="10">
    <source>
        <dbReference type="ARBA" id="ARBA00038897"/>
    </source>
</evidence>
<evidence type="ECO:0000256" key="9">
    <source>
        <dbReference type="ARBA" id="ARBA00023014"/>
    </source>
</evidence>
<dbReference type="AlphaFoldDB" id="A0AB38YGI6"/>
<dbReference type="PANTHER" id="PTHR11748">
    <property type="entry name" value="D-LACTATE DEHYDROGENASE"/>
    <property type="match status" value="1"/>
</dbReference>
<accession>A0AB38YGI6</accession>
<dbReference type="InterPro" id="IPR004113">
    <property type="entry name" value="FAD-bd_oxidored_4_C"/>
</dbReference>
<dbReference type="Pfam" id="PF01565">
    <property type="entry name" value="FAD_binding_4"/>
    <property type="match status" value="1"/>
</dbReference>
<evidence type="ECO:0000256" key="11">
    <source>
        <dbReference type="SAM" id="MobiDB-lite"/>
    </source>
</evidence>
<evidence type="ECO:0000256" key="4">
    <source>
        <dbReference type="ARBA" id="ARBA00022723"/>
    </source>
</evidence>
<evidence type="ECO:0000313" key="14">
    <source>
        <dbReference type="EMBL" id="WLD58494.1"/>
    </source>
</evidence>
<reference evidence="14" key="1">
    <citation type="submission" date="2022-07" db="EMBL/GenBank/DDBJ databases">
        <title>Complete genome sequence of Salinispirillum sp. LH10-3-1 capable of multiple carbohydrate inversion isolated from a soda lake.</title>
        <authorList>
            <person name="Liu J."/>
            <person name="Zhai Y."/>
            <person name="Zhang H."/>
            <person name="Yang H."/>
            <person name="Qu J."/>
            <person name="Li J."/>
        </authorList>
    </citation>
    <scope>NUCLEOTIDE SEQUENCE</scope>
    <source>
        <strain evidence="14">LH 10-3-1</strain>
    </source>
</reference>
<dbReference type="PROSITE" id="PS51387">
    <property type="entry name" value="FAD_PCMH"/>
    <property type="match status" value="1"/>
</dbReference>
<dbReference type="SUPFAM" id="SSF55103">
    <property type="entry name" value="FAD-linked oxidases, C-terminal domain"/>
    <property type="match status" value="1"/>
</dbReference>
<dbReference type="Pfam" id="PF13183">
    <property type="entry name" value="Fer4_8"/>
    <property type="match status" value="1"/>
</dbReference>
<dbReference type="PROSITE" id="PS51379">
    <property type="entry name" value="4FE4S_FER_2"/>
    <property type="match status" value="1"/>
</dbReference>
<dbReference type="InterPro" id="IPR016166">
    <property type="entry name" value="FAD-bd_PCMH"/>
</dbReference>
<evidence type="ECO:0000256" key="8">
    <source>
        <dbReference type="ARBA" id="ARBA00023004"/>
    </source>
</evidence>
<comment type="similarity">
    <text evidence="2">Belongs to the FAD-binding oxidoreductase/transferase type 4 family.</text>
</comment>
<dbReference type="RefSeq" id="WP_304995779.1">
    <property type="nucleotide sequence ID" value="NZ_CP101717.1"/>
</dbReference>
<dbReference type="InterPro" id="IPR016171">
    <property type="entry name" value="Vanillyl_alc_oxidase_C-sub2"/>
</dbReference>
<dbReference type="InterPro" id="IPR036318">
    <property type="entry name" value="FAD-bd_PCMH-like_sf"/>
</dbReference>
<keyword evidence="4" id="KW-0479">Metal-binding</keyword>
<comment type="cofactor">
    <cofactor evidence="1">
        <name>FAD</name>
        <dbReference type="ChEBI" id="CHEBI:57692"/>
    </cofactor>
</comment>
<dbReference type="GO" id="GO:0051536">
    <property type="term" value="F:iron-sulfur cluster binding"/>
    <property type="evidence" value="ECO:0007669"/>
    <property type="project" value="UniProtKB-KW"/>
</dbReference>
<dbReference type="FunFam" id="3.30.70.2740:FF:000006">
    <property type="entry name" value="NAD-independent D-lactate dehydrogenase"/>
    <property type="match status" value="1"/>
</dbReference>
<dbReference type="InterPro" id="IPR009051">
    <property type="entry name" value="Helical_ferredxn"/>
</dbReference>